<dbReference type="InterPro" id="IPR018300">
    <property type="entry name" value="Aminotrans_IV_CS"/>
</dbReference>
<protein>
    <submittedName>
        <fullName evidence="6">Chorismate-binding protein</fullName>
    </submittedName>
</protein>
<name>A0ABY7JT25_9ACTN</name>
<evidence type="ECO:0000256" key="1">
    <source>
        <dbReference type="ARBA" id="ARBA00001933"/>
    </source>
</evidence>
<proteinExistence type="inferred from homology"/>
<dbReference type="PANTHER" id="PTHR11236:SF50">
    <property type="entry name" value="AMINODEOXYCHORISMATE SYNTHASE COMPONENT 1"/>
    <property type="match status" value="1"/>
</dbReference>
<organism evidence="6 7">
    <name type="scientific">Jatrophihabitans cynanchi</name>
    <dbReference type="NCBI Taxonomy" id="2944128"/>
    <lineage>
        <taxon>Bacteria</taxon>
        <taxon>Bacillati</taxon>
        <taxon>Actinomycetota</taxon>
        <taxon>Actinomycetes</taxon>
        <taxon>Jatrophihabitantales</taxon>
        <taxon>Jatrophihabitantaceae</taxon>
        <taxon>Jatrophihabitans</taxon>
    </lineage>
</organism>
<dbReference type="Pfam" id="PF00425">
    <property type="entry name" value="Chorismate_bind"/>
    <property type="match status" value="1"/>
</dbReference>
<reference evidence="6" key="1">
    <citation type="submission" date="2022-05" db="EMBL/GenBank/DDBJ databases">
        <title>Jatrophihabitans sp. SB3-54 whole genome sequence.</title>
        <authorList>
            <person name="Suh M.K."/>
            <person name="Eom M.K."/>
            <person name="Kim J.S."/>
            <person name="Kim H.S."/>
            <person name="Do H.E."/>
            <person name="Shin Y.K."/>
            <person name="Lee J.-S."/>
        </authorList>
    </citation>
    <scope>NUCLEOTIDE SEQUENCE</scope>
    <source>
        <strain evidence="6">SB3-54</strain>
    </source>
</reference>
<dbReference type="Gene3D" id="3.20.10.10">
    <property type="entry name" value="D-amino Acid Aminotransferase, subunit A, domain 2"/>
    <property type="match status" value="1"/>
</dbReference>
<dbReference type="Gene3D" id="3.60.120.10">
    <property type="entry name" value="Anthranilate synthase"/>
    <property type="match status" value="1"/>
</dbReference>
<dbReference type="Gene3D" id="3.30.470.10">
    <property type="match status" value="1"/>
</dbReference>
<feature type="domain" description="Chorismate-utilising enzyme C-terminal" evidence="5">
    <location>
        <begin position="169"/>
        <end position="413"/>
    </location>
</feature>
<dbReference type="SUPFAM" id="SSF56322">
    <property type="entry name" value="ADC synthase"/>
    <property type="match status" value="1"/>
</dbReference>
<dbReference type="Pfam" id="PF01063">
    <property type="entry name" value="Aminotran_4"/>
    <property type="match status" value="1"/>
</dbReference>
<dbReference type="InterPro" id="IPR005801">
    <property type="entry name" value="ADC_synthase"/>
</dbReference>
<dbReference type="Proteomes" id="UP001164693">
    <property type="component" value="Chromosome"/>
</dbReference>
<gene>
    <name evidence="6" type="ORF">M6B22_14380</name>
</gene>
<comment type="cofactor">
    <cofactor evidence="1 4">
        <name>pyridoxal 5'-phosphate</name>
        <dbReference type="ChEBI" id="CHEBI:597326"/>
    </cofactor>
</comment>
<sequence length="667" mass="69425">MTGSAAHTGPAAGPAVLRALHCRATTVPLGPGPPPEAVLRAASGLDGVVCLTGDWAGGALLSWDPLLVSSDPAALGSVPASADGAADLVGGGWFGWLPYDGPARLAFHDHVLRHRDGQWSFETLWSEQRDAVLQARLDEASALLGMQVPAREQAFTVGAFDGADAGVHLAAVERAIELIRAGELYQVNVCTRLSAPFGGSAAALFARGSAQLRPRYGAFLDAGEYAVASLSPELFLRRRGRDVCTAPIKGTWPGTSGDGAARLRASTKDAAENVMIVDLMRNDLGRVCETGSVRPLSLLQVQAHPGLWHLVSTVAGRLRAGVDDADLLRATFPPGSVTGAPKAAAVRAIGTLEGGRRGAYTGAIGFTSPSWGAQFSVAIRTFESAGGRIEIGVGGGVTADSVPMLEWRECLHKAAPLLGALGATLRDGVASPSCAPTAAQLAGGVFETVLAIDGAVLRLADHLGRLERSCRELFGAGLPPGVPERVRSAAAARRGRTAVRVHVSPELAVTVTAAPAAERPPASDVHTVPDRTGLWRHKWADRTHLAAHESRGVPLFLAPDGTVLETSRGNVFLLAGDGTLVTPPLRDDLLPGVTRRALLDAARDQGIATALRPFGIDELFGCAAFWTSSLSLAVPLASVDRTPLPRRDKEIAVLARALLPSGDPPVR</sequence>
<dbReference type="PRINTS" id="PR00095">
    <property type="entry name" value="ANTSNTHASEI"/>
</dbReference>
<keyword evidence="3 4" id="KW-0663">Pyridoxal phosphate</keyword>
<dbReference type="RefSeq" id="WP_269442242.1">
    <property type="nucleotide sequence ID" value="NZ_CP097463.1"/>
</dbReference>
<evidence type="ECO:0000259" key="5">
    <source>
        <dbReference type="Pfam" id="PF00425"/>
    </source>
</evidence>
<dbReference type="InterPro" id="IPR019999">
    <property type="entry name" value="Anth_synth_I-like"/>
</dbReference>
<dbReference type="InterPro" id="IPR015890">
    <property type="entry name" value="Chorismate_C"/>
</dbReference>
<dbReference type="SUPFAM" id="SSF56752">
    <property type="entry name" value="D-aminoacid aminotransferase-like PLP-dependent enzymes"/>
    <property type="match status" value="1"/>
</dbReference>
<dbReference type="PROSITE" id="PS00770">
    <property type="entry name" value="AA_TRANSFER_CLASS_4"/>
    <property type="match status" value="1"/>
</dbReference>
<evidence type="ECO:0000256" key="2">
    <source>
        <dbReference type="ARBA" id="ARBA00009320"/>
    </source>
</evidence>
<dbReference type="InterPro" id="IPR043131">
    <property type="entry name" value="BCAT-like_N"/>
</dbReference>
<accession>A0ABY7JT25</accession>
<dbReference type="EMBL" id="CP097463">
    <property type="protein sequence ID" value="WAX55719.1"/>
    <property type="molecule type" value="Genomic_DNA"/>
</dbReference>
<dbReference type="InterPro" id="IPR001544">
    <property type="entry name" value="Aminotrans_IV"/>
</dbReference>
<dbReference type="PANTHER" id="PTHR11236">
    <property type="entry name" value="AMINOBENZOATE/ANTHRANILATE SYNTHASE"/>
    <property type="match status" value="1"/>
</dbReference>
<evidence type="ECO:0000313" key="7">
    <source>
        <dbReference type="Proteomes" id="UP001164693"/>
    </source>
</evidence>
<evidence type="ECO:0000256" key="4">
    <source>
        <dbReference type="RuleBase" id="RU004516"/>
    </source>
</evidence>
<dbReference type="InterPro" id="IPR043132">
    <property type="entry name" value="BCAT-like_C"/>
</dbReference>
<comment type="similarity">
    <text evidence="2">Belongs to the class-IV pyridoxal-phosphate-dependent aminotransferase family.</text>
</comment>
<dbReference type="InterPro" id="IPR036038">
    <property type="entry name" value="Aminotransferase-like"/>
</dbReference>
<evidence type="ECO:0000313" key="6">
    <source>
        <dbReference type="EMBL" id="WAX55719.1"/>
    </source>
</evidence>
<keyword evidence="7" id="KW-1185">Reference proteome</keyword>
<evidence type="ECO:0000256" key="3">
    <source>
        <dbReference type="ARBA" id="ARBA00022898"/>
    </source>
</evidence>